<gene>
    <name evidence="2" type="ORF">MT2528_4227</name>
</gene>
<evidence type="ECO:0000313" key="2">
    <source>
        <dbReference type="EMBL" id="SGZ01473.1"/>
    </source>
</evidence>
<dbReference type="InterPro" id="IPR006750">
    <property type="entry name" value="YdcZ"/>
</dbReference>
<comment type="caution">
    <text evidence="2">The sequence shown here is derived from an EMBL/GenBank/DDBJ whole genome shotgun (WGS) entry which is preliminary data.</text>
</comment>
<keyword evidence="1" id="KW-0472">Membrane</keyword>
<name>A0ABY1HIP9_9GAMM</name>
<keyword evidence="1" id="KW-1133">Transmembrane helix</keyword>
<keyword evidence="1" id="KW-0812">Transmembrane</keyword>
<proteinExistence type="predicted"/>
<feature type="transmembrane region" description="Helical" evidence="1">
    <location>
        <begin position="16"/>
        <end position="35"/>
    </location>
</feature>
<protein>
    <submittedName>
        <fullName evidence="2">Uncharacterized protein</fullName>
    </submittedName>
</protein>
<feature type="transmembrane region" description="Helical" evidence="1">
    <location>
        <begin position="65"/>
        <end position="85"/>
    </location>
</feature>
<feature type="transmembrane region" description="Helical" evidence="1">
    <location>
        <begin position="42"/>
        <end position="59"/>
    </location>
</feature>
<keyword evidence="3" id="KW-1185">Reference proteome</keyword>
<dbReference type="EMBL" id="FPLJ01000113">
    <property type="protein sequence ID" value="SGZ01473.1"/>
    <property type="molecule type" value="Genomic_DNA"/>
</dbReference>
<evidence type="ECO:0000313" key="3">
    <source>
        <dbReference type="Proteomes" id="UP000182660"/>
    </source>
</evidence>
<organism evidence="2 3">
    <name type="scientific">Moritella viscosa</name>
    <dbReference type="NCBI Taxonomy" id="80854"/>
    <lineage>
        <taxon>Bacteria</taxon>
        <taxon>Pseudomonadati</taxon>
        <taxon>Pseudomonadota</taxon>
        <taxon>Gammaproteobacteria</taxon>
        <taxon>Alteromonadales</taxon>
        <taxon>Moritellaceae</taxon>
        <taxon>Moritella</taxon>
    </lineage>
</organism>
<dbReference type="Pfam" id="PF04657">
    <property type="entry name" value="DMT_YdcZ"/>
    <property type="match status" value="1"/>
</dbReference>
<evidence type="ECO:0000256" key="1">
    <source>
        <dbReference type="SAM" id="Phobius"/>
    </source>
</evidence>
<accession>A0ABY1HIP9</accession>
<dbReference type="Proteomes" id="UP000182660">
    <property type="component" value="Unassembled WGS sequence"/>
</dbReference>
<reference evidence="2 3" key="1">
    <citation type="submission" date="2016-11" db="EMBL/GenBank/DDBJ databases">
        <authorList>
            <person name="Klemetsen T."/>
        </authorList>
    </citation>
    <scope>NUCLEOTIDE SEQUENCE [LARGE SCALE GENOMIC DNA]</scope>
    <source>
        <strain evidence="2">MT 2528</strain>
    </source>
</reference>
<sequence length="98" mass="10482">MILLLEPPQLSNGSSMLVYLGGFIGAFYVAINSLVMSHLGSTNTIVLVIGGQMCFGLFLDSSTNSLSELFIKVLGVMSIVIGVYLKQAIQHKRTSLSS</sequence>